<evidence type="ECO:0000256" key="2">
    <source>
        <dbReference type="ARBA" id="ARBA00023027"/>
    </source>
</evidence>
<dbReference type="EC" id="4.3.1.12" evidence="3"/>
<reference evidence="4" key="1">
    <citation type="submission" date="2016-08" db="EMBL/GenBank/DDBJ databases">
        <authorList>
            <person name="Seilhamer J.J."/>
        </authorList>
    </citation>
    <scope>NUCLEOTIDE SEQUENCE [LARGE SCALE GENOMIC DNA]</scope>
    <source>
        <strain evidence="4">P1-7</strain>
    </source>
</reference>
<gene>
    <name evidence="4" type="ORF">GA0061101_12720</name>
    <name evidence="3" type="ORF">GGD46_006676</name>
</gene>
<dbReference type="EMBL" id="JACHBG010000037">
    <property type="protein sequence ID" value="MBB6489349.1"/>
    <property type="molecule type" value="Genomic_DNA"/>
</dbReference>
<dbReference type="InterPro" id="IPR014334">
    <property type="entry name" value="Ectoine_EutC"/>
</dbReference>
<dbReference type="NCBIfam" id="TIGR02992">
    <property type="entry name" value="ectoine_eutC"/>
    <property type="match status" value="1"/>
</dbReference>
<dbReference type="NCBIfam" id="NF006141">
    <property type="entry name" value="PRK08291.1"/>
    <property type="match status" value="1"/>
</dbReference>
<dbReference type="Proteomes" id="UP000199205">
    <property type="component" value="Unassembled WGS sequence"/>
</dbReference>
<dbReference type="AlphaFoldDB" id="A0A1C3X7D8"/>
<dbReference type="PANTHER" id="PTHR13812:SF19">
    <property type="entry name" value="KETIMINE REDUCTASE MU-CRYSTALLIN"/>
    <property type="match status" value="1"/>
</dbReference>
<protein>
    <submittedName>
        <fullName evidence="4">Ornithine cyclodeaminase</fullName>
        <ecNumber evidence="3">4.3.1.12</ecNumber>
    </submittedName>
</protein>
<dbReference type="Proteomes" id="UP000565576">
    <property type="component" value="Unassembled WGS sequence"/>
</dbReference>
<dbReference type="PIRSF" id="PIRSF001439">
    <property type="entry name" value="CryM"/>
    <property type="match status" value="1"/>
</dbReference>
<dbReference type="Pfam" id="PF02423">
    <property type="entry name" value="OCD_Mu_crystall"/>
    <property type="match status" value="1"/>
</dbReference>
<evidence type="ECO:0000313" key="5">
    <source>
        <dbReference type="Proteomes" id="UP000199205"/>
    </source>
</evidence>
<dbReference type="PANTHER" id="PTHR13812">
    <property type="entry name" value="KETIMINE REDUCTASE MU-CRYSTALLIN"/>
    <property type="match status" value="1"/>
</dbReference>
<dbReference type="Gene3D" id="3.40.50.720">
    <property type="entry name" value="NAD(P)-binding Rossmann-like Domain"/>
    <property type="match status" value="1"/>
</dbReference>
<evidence type="ECO:0000313" key="3">
    <source>
        <dbReference type="EMBL" id="MBB6489349.1"/>
    </source>
</evidence>
<reference evidence="5" key="2">
    <citation type="submission" date="2016-08" db="EMBL/GenBank/DDBJ databases">
        <authorList>
            <person name="Varghese N."/>
            <person name="Submissions Spin"/>
        </authorList>
    </citation>
    <scope>NUCLEOTIDE SEQUENCE [LARGE SCALE GENOMIC DNA]</scope>
    <source>
        <strain evidence="5">P1-7</strain>
    </source>
</reference>
<evidence type="ECO:0000313" key="6">
    <source>
        <dbReference type="Proteomes" id="UP000565576"/>
    </source>
</evidence>
<comment type="similarity">
    <text evidence="1">Belongs to the ornithine cyclodeaminase/mu-crystallin family.</text>
</comment>
<dbReference type="InterPro" id="IPR036291">
    <property type="entry name" value="NAD(P)-bd_dom_sf"/>
</dbReference>
<dbReference type="InterPro" id="IPR003462">
    <property type="entry name" value="ODC_Mu_crystall"/>
</dbReference>
<evidence type="ECO:0000256" key="1">
    <source>
        <dbReference type="ARBA" id="ARBA00008903"/>
    </source>
</evidence>
<dbReference type="FunFam" id="3.40.50.720:FF:000311">
    <property type="entry name" value="Ornithine cyclodeaminase"/>
    <property type="match status" value="1"/>
</dbReference>
<reference evidence="3 6" key="3">
    <citation type="submission" date="2020-08" db="EMBL/GenBank/DDBJ databases">
        <title>Genomic Encyclopedia of Type Strains, Phase IV (KMG-V): Genome sequencing to study the core and pangenomes of soil and plant-associated prokaryotes.</title>
        <authorList>
            <person name="Whitman W."/>
        </authorList>
    </citation>
    <scope>NUCLEOTIDE SEQUENCE [LARGE SCALE GENOMIC DNA]</scope>
    <source>
        <strain evidence="3 6">SEMIA 4060</strain>
    </source>
</reference>
<keyword evidence="2" id="KW-0520">NAD</keyword>
<accession>A0A1C3X7D8</accession>
<evidence type="ECO:0000313" key="4">
    <source>
        <dbReference type="EMBL" id="SCB48141.1"/>
    </source>
</evidence>
<proteinExistence type="inferred from homology"/>
<dbReference type="GO" id="GO:0019752">
    <property type="term" value="P:carboxylic acid metabolic process"/>
    <property type="evidence" value="ECO:0007669"/>
    <property type="project" value="UniProtKB-ARBA"/>
</dbReference>
<dbReference type="InterPro" id="IPR023401">
    <property type="entry name" value="ODC_N"/>
</dbReference>
<dbReference type="EMBL" id="FMAF01000027">
    <property type="protein sequence ID" value="SCB48141.1"/>
    <property type="molecule type" value="Genomic_DNA"/>
</dbReference>
<dbReference type="GO" id="GO:0008473">
    <property type="term" value="F:ornithine cyclodeaminase activity"/>
    <property type="evidence" value="ECO:0007669"/>
    <property type="project" value="UniProtKB-EC"/>
</dbReference>
<dbReference type="Gene3D" id="3.30.1780.10">
    <property type="entry name" value="ornithine cyclodeaminase, domain 1"/>
    <property type="match status" value="1"/>
</dbReference>
<dbReference type="RefSeq" id="WP_004128888.1">
    <property type="nucleotide sequence ID" value="NZ_FMAF01000027.1"/>
</dbReference>
<organism evidence="4 5">
    <name type="scientific">Rhizobium lusitanum</name>
    <dbReference type="NCBI Taxonomy" id="293958"/>
    <lineage>
        <taxon>Bacteria</taxon>
        <taxon>Pseudomonadati</taxon>
        <taxon>Pseudomonadota</taxon>
        <taxon>Alphaproteobacteria</taxon>
        <taxon>Hyphomicrobiales</taxon>
        <taxon>Rhizobiaceae</taxon>
        <taxon>Rhizobium/Agrobacterium group</taxon>
        <taxon>Rhizobium</taxon>
    </lineage>
</organism>
<keyword evidence="3" id="KW-0456">Lyase</keyword>
<dbReference type="OrthoDB" id="9809203at2"/>
<name>A0A1C3X7D8_9HYPH</name>
<dbReference type="GO" id="GO:0005737">
    <property type="term" value="C:cytoplasm"/>
    <property type="evidence" value="ECO:0007669"/>
    <property type="project" value="TreeGrafter"/>
</dbReference>
<sequence length="329" mass="35092">MRSMTILTERQLRDLVTLDLEAVRCVEEAFRTLATKKVVMPPILRLDILEHRGEVDVKTAYVPGLDGFAIKISPGFFGNPEIGLPSTNGLMVLLSSKTGLVQALLLDNGYLTDVRTAAAGAVAAMHLARKDASVAAVFGAGMQARLQLQALMLVRQIREARIWARDAAKANKTARELSDQLGISVIASDSREAAVAGAHVIITTTPADQPILEARWLEQGQHITAMGSDAEHKNEVEAEAIARADLYVADSLAQTRRLGELHHAIEAGAVAEDRALRELGQIVAGAVAGRTDDRQITIADLTGTGIQDTAIANLAFARALAVKAGTTID</sequence>
<dbReference type="SUPFAM" id="SSF51735">
    <property type="entry name" value="NAD(P)-binding Rossmann-fold domains"/>
    <property type="match status" value="1"/>
</dbReference>
<dbReference type="GO" id="GO:0016491">
    <property type="term" value="F:oxidoreductase activity"/>
    <property type="evidence" value="ECO:0007669"/>
    <property type="project" value="UniProtKB-ARBA"/>
</dbReference>